<dbReference type="EMBL" id="MU032350">
    <property type="protein sequence ID" value="KAF3762097.1"/>
    <property type="molecule type" value="Genomic_DNA"/>
</dbReference>
<protein>
    <submittedName>
        <fullName evidence="3">Uncharacterized protein</fullName>
    </submittedName>
</protein>
<name>A0A9P4XVK6_CRYP1</name>
<reference evidence="3" key="1">
    <citation type="journal article" date="2020" name="Phytopathology">
        <title>Genome sequence of the chestnut blight fungus Cryphonectria parasitica EP155: A fundamental resource for an archetypical invasive plant pathogen.</title>
        <authorList>
            <person name="Crouch J.A."/>
            <person name="Dawe A."/>
            <person name="Aerts A."/>
            <person name="Barry K."/>
            <person name="Churchill A.C.L."/>
            <person name="Grimwood J."/>
            <person name="Hillman B."/>
            <person name="Milgroom M.G."/>
            <person name="Pangilinan J."/>
            <person name="Smith M."/>
            <person name="Salamov A."/>
            <person name="Schmutz J."/>
            <person name="Yadav J."/>
            <person name="Grigoriev I.V."/>
            <person name="Nuss D."/>
        </authorList>
    </citation>
    <scope>NUCLEOTIDE SEQUENCE</scope>
    <source>
        <strain evidence="3">EP155</strain>
    </source>
</reference>
<comment type="caution">
    <text evidence="3">The sequence shown here is derived from an EMBL/GenBank/DDBJ whole genome shotgun (WGS) entry which is preliminary data.</text>
</comment>
<evidence type="ECO:0000256" key="2">
    <source>
        <dbReference type="SAM" id="Phobius"/>
    </source>
</evidence>
<keyword evidence="4" id="KW-1185">Reference proteome</keyword>
<dbReference type="OrthoDB" id="5332281at2759"/>
<feature type="transmembrane region" description="Helical" evidence="2">
    <location>
        <begin position="857"/>
        <end position="877"/>
    </location>
</feature>
<feature type="compositionally biased region" description="Gly residues" evidence="1">
    <location>
        <begin position="1"/>
        <end position="10"/>
    </location>
</feature>
<evidence type="ECO:0000313" key="4">
    <source>
        <dbReference type="Proteomes" id="UP000803844"/>
    </source>
</evidence>
<feature type="transmembrane region" description="Helical" evidence="2">
    <location>
        <begin position="817"/>
        <end position="837"/>
    </location>
</feature>
<feature type="transmembrane region" description="Helical" evidence="2">
    <location>
        <begin position="701"/>
        <end position="723"/>
    </location>
</feature>
<gene>
    <name evidence="3" type="ORF">M406DRAFT_76212</name>
</gene>
<proteinExistence type="predicted"/>
<keyword evidence="2" id="KW-0812">Transmembrane</keyword>
<dbReference type="GeneID" id="63843072"/>
<dbReference type="Proteomes" id="UP000803844">
    <property type="component" value="Unassembled WGS sequence"/>
</dbReference>
<feature type="region of interest" description="Disordered" evidence="1">
    <location>
        <begin position="1"/>
        <end position="23"/>
    </location>
</feature>
<dbReference type="PANTHER" id="PTHR37544">
    <property type="entry name" value="SPRAY-RELATED"/>
    <property type="match status" value="1"/>
</dbReference>
<dbReference type="InterPro" id="IPR021840">
    <property type="entry name" value="DUF3433"/>
</dbReference>
<organism evidence="3 4">
    <name type="scientific">Cryphonectria parasitica (strain ATCC 38755 / EP155)</name>
    <dbReference type="NCBI Taxonomy" id="660469"/>
    <lineage>
        <taxon>Eukaryota</taxon>
        <taxon>Fungi</taxon>
        <taxon>Dikarya</taxon>
        <taxon>Ascomycota</taxon>
        <taxon>Pezizomycotina</taxon>
        <taxon>Sordariomycetes</taxon>
        <taxon>Sordariomycetidae</taxon>
        <taxon>Diaporthales</taxon>
        <taxon>Cryphonectriaceae</taxon>
        <taxon>Cryphonectria-Endothia species complex</taxon>
        <taxon>Cryphonectria</taxon>
    </lineage>
</organism>
<accession>A0A9P4XVK6</accession>
<keyword evidence="2" id="KW-1133">Transmembrane helix</keyword>
<sequence>MTPRLLGGGHSMPQKQSNTSQSCSQSYSETLLSAVGGETYDGCQLHPMIWPRWGPRNIRYAVSLSQQSIQRHNQAPMMPESPHDSDTSHGICSLAGAVCDHRPRLEDERSLMNDVTQLFPRTFSRSDDERPSNSYSGHRTIDGEDLAVICGRGSPYMPRIEQDRDGYAAVEVDEDCNITGPTMLRTVDSIEPIQAWAEHEQHVLPQTCPKSDKSIKAEKLQYWNPSWLSTSALLSFCISQAIFATITIILRQWSIRDHGFPVLTTNHYAWTYGPTVILTIVGSIWTQIEYWCKVLQPWRELKNRPGPAQRTLLLDYVSPILPNNLCKAVRFRHLPVFLSLLGGLTLKIVTVASTGLLASGPSQTVYNNIALELDSEFVVDEYLRTGDQNSVLESVIDFEAYALLTEGLPFPDGIQWNLAFQRFKLPADATLNGILSSIEATVDTFQPLNQCEEANVTFGNISTLIGDGLPISPNVSWHSCPSMQPADLSFVPYANSSRKLYGSPGIVQCPPMSASPWGLVTLYDLRYNQSYIPSAAYRYEKNSTTGNWALQIMPPTAVVCNISYLMVRANVTYDLSQTPAAVTVDSINSQSSNNRLLENLTQSIYAQRVLYDADDIADLFGDVESAGIDEPDTFFNILAMLANASTFEDLLGNHSKMAAAAADTFTYIGVQVANTFLITNTSGPLVGRASSISARLLVSSLASWTMFAGFLLLAAAGISLVFVRPKDVSPCRLGTIGGTAFILSQSPEVQGLLGHCGHAEADDIAESIALYNFQSEARCSWNDRFCITPSSNVLREAVRKSPTAGDITWWTPIPLRLWLAIISFTLPIVIITVLEALQRLSSRPEGIIILDSPHSLLATFGTRIVPSAVFICVALLYDAFKFNLVLLTPFARLKKGKAKASESIDENLLGQVAVVSLLSALRHHHWPAALAMFASIIGSFLTIAASGLFVVDSSPGPVSLSVLQVDRFDPSWPNSLTEDGGAAALLPSFAMLNLSYPAWTTLELTIPMLNLSSSTTERISSSSQRSINLILPALRAELECELVQANTTSVGFDALRSTIFIDSSTQTPATCNVSTSSIEWSVAVWLQGGNNWIGQMLDLHPGETPSFGEFEYPGQENSPPGCPSLAFTFGNYSGVDDSPLSPPDFPSPTPPDFSSSRTNFSSSPTDFSIMSCYQLMAQVQTNVSLSVPDFAVISAVPDESSVEYLSSGPDGQTAFSWRPQAELNMKVAIWNGNFDFGGVDAAAMAEYPNDQYSIDAFYALLLSRGTPPEDLWGPQNRERYLDAVQTVYRQYMAQVASLMMRVPLNVTEQASAVKYEATWIDPDRAVLRQNTPSKLLLQIILGTMSACGLAAYLIMDTKKVLPHNPCSIAGMAALLAGSTMCGEALADTRTCNNRSRQRYLWGSWLFSLGWWDKDDGAPQASQRFGIDIGEARRESLMKAD</sequence>
<keyword evidence="2" id="KW-0472">Membrane</keyword>
<feature type="compositionally biased region" description="Pro residues" evidence="1">
    <location>
        <begin position="1140"/>
        <end position="1151"/>
    </location>
</feature>
<dbReference type="PANTHER" id="PTHR37544:SF1">
    <property type="entry name" value="PHOSPHORIBOSYLAMINOIMIDAZOLE-SUCCINOCARBOXAMIDE SYNTHASE"/>
    <property type="match status" value="1"/>
</dbReference>
<feature type="region of interest" description="Disordered" evidence="1">
    <location>
        <begin position="1138"/>
        <end position="1158"/>
    </location>
</feature>
<dbReference type="Pfam" id="PF11915">
    <property type="entry name" value="DUF3433"/>
    <property type="match status" value="2"/>
</dbReference>
<feature type="compositionally biased region" description="Low complexity" evidence="1">
    <location>
        <begin position="14"/>
        <end position="23"/>
    </location>
</feature>
<evidence type="ECO:0000256" key="1">
    <source>
        <dbReference type="SAM" id="MobiDB-lite"/>
    </source>
</evidence>
<feature type="transmembrane region" description="Helical" evidence="2">
    <location>
        <begin position="928"/>
        <end position="951"/>
    </location>
</feature>
<dbReference type="RefSeq" id="XP_040773076.1">
    <property type="nucleotide sequence ID" value="XM_040925943.1"/>
</dbReference>
<evidence type="ECO:0000313" key="3">
    <source>
        <dbReference type="EMBL" id="KAF3762097.1"/>
    </source>
</evidence>